<protein>
    <recommendedName>
        <fullName evidence="11">Dolichyl-phosphate-mannose-protein mannosyltransferase</fullName>
    </recommendedName>
</protein>
<reference evidence="10" key="1">
    <citation type="submission" date="2017-06" db="EMBL/GenBank/DDBJ databases">
        <authorList>
            <person name="Varghese N."/>
            <person name="Submissions S."/>
        </authorList>
    </citation>
    <scope>NUCLEOTIDE SEQUENCE [LARGE SCALE GENOMIC DNA]</scope>
    <source>
        <strain evidence="10">DSM 11116</strain>
    </source>
</reference>
<dbReference type="PANTHER" id="PTHR33908:SF11">
    <property type="entry name" value="MEMBRANE PROTEIN"/>
    <property type="match status" value="1"/>
</dbReference>
<proteinExistence type="predicted"/>
<sequence length="542" mass="62213">MSLANWLSADSVAGRRWVVGAFFGLLALLGVALHRDYGVSWDEPTDHLNGLVNVKYIAELLAPEKIRQEPSTRLIPPLKGYHDNDHGVIFEIPVAVLSYLFTHHDSEAYYYMRHLLIFCTFMLAVWSTYVIGYRRFRDWRLGLLAALVLVLSPRLFAEAFFNGKDIMFMGLFTLGMVTLVRLTEQPTVRRAVLHGMVIGLAIDARILGSLLVPFTVVLVLLSWPWLAAPERRQRLWLLGLSLAVAVGTTIIGWPYLWENPIGNFVAAFRNMSHYPWIFTNYYLGHYYKAGDIPWHYAPVWMLVTTPVPYILAAVLGLVQAGWRILRTGWSGLREPAQQLDLLLAGWLLGPLLLVIVLHSALYDAWRHLYFVYPALVLLAVRGAVGLIVATRQHRRWRPLVLGLGLLAGLEMARTAVRMVRLHPYQNLYFTLLSAPAAEALMERDYWGLTFRYGLEWLLQQHPVGPIKINVRWPWYNPLYNNSLMLTPEQRQRIRYVPLAKADYFMTAYRWHPQTYADSVGTEVHTLRTEGIKVLSIFRRPSR</sequence>
<evidence type="ECO:0000256" key="4">
    <source>
        <dbReference type="ARBA" id="ARBA00022679"/>
    </source>
</evidence>
<keyword evidence="3" id="KW-0328">Glycosyltransferase</keyword>
<organism evidence="9 10">
    <name type="scientific">Hymenobacter gelipurpurascens</name>
    <dbReference type="NCBI Taxonomy" id="89968"/>
    <lineage>
        <taxon>Bacteria</taxon>
        <taxon>Pseudomonadati</taxon>
        <taxon>Bacteroidota</taxon>
        <taxon>Cytophagia</taxon>
        <taxon>Cytophagales</taxon>
        <taxon>Hymenobacteraceae</taxon>
        <taxon>Hymenobacter</taxon>
    </lineage>
</organism>
<evidence type="ECO:0000313" key="9">
    <source>
        <dbReference type="EMBL" id="SNC77164.1"/>
    </source>
</evidence>
<accession>A0A212UGH8</accession>
<evidence type="ECO:0000256" key="2">
    <source>
        <dbReference type="ARBA" id="ARBA00022475"/>
    </source>
</evidence>
<dbReference type="GO" id="GO:0016763">
    <property type="term" value="F:pentosyltransferase activity"/>
    <property type="evidence" value="ECO:0007669"/>
    <property type="project" value="TreeGrafter"/>
</dbReference>
<evidence type="ECO:0000256" key="8">
    <source>
        <dbReference type="SAM" id="Phobius"/>
    </source>
</evidence>
<evidence type="ECO:0008006" key="11">
    <source>
        <dbReference type="Google" id="ProtNLM"/>
    </source>
</evidence>
<dbReference type="Proteomes" id="UP000198131">
    <property type="component" value="Unassembled WGS sequence"/>
</dbReference>
<evidence type="ECO:0000313" key="10">
    <source>
        <dbReference type="Proteomes" id="UP000198131"/>
    </source>
</evidence>
<dbReference type="GO" id="GO:0009103">
    <property type="term" value="P:lipopolysaccharide biosynthetic process"/>
    <property type="evidence" value="ECO:0007669"/>
    <property type="project" value="UniProtKB-ARBA"/>
</dbReference>
<feature type="transmembrane region" description="Helical" evidence="8">
    <location>
        <begin position="195"/>
        <end position="223"/>
    </location>
</feature>
<dbReference type="AlphaFoldDB" id="A0A212UGH8"/>
<keyword evidence="5 8" id="KW-0812">Transmembrane</keyword>
<feature type="transmembrane region" description="Helical" evidence="8">
    <location>
        <begin position="16"/>
        <end position="33"/>
    </location>
</feature>
<gene>
    <name evidence="9" type="ORF">SAMN06265337_3744</name>
</gene>
<keyword evidence="2" id="KW-1003">Cell membrane</keyword>
<feature type="transmembrane region" description="Helical" evidence="8">
    <location>
        <begin position="235"/>
        <end position="256"/>
    </location>
</feature>
<keyword evidence="4" id="KW-0808">Transferase</keyword>
<keyword evidence="6 8" id="KW-1133">Transmembrane helix</keyword>
<evidence type="ECO:0000256" key="6">
    <source>
        <dbReference type="ARBA" id="ARBA00022989"/>
    </source>
</evidence>
<dbReference type="PANTHER" id="PTHR33908">
    <property type="entry name" value="MANNOSYLTRANSFERASE YKCB-RELATED"/>
    <property type="match status" value="1"/>
</dbReference>
<dbReference type="RefSeq" id="WP_088845156.1">
    <property type="nucleotide sequence ID" value="NZ_FYEW01000003.1"/>
</dbReference>
<keyword evidence="7 8" id="KW-0472">Membrane</keyword>
<evidence type="ECO:0000256" key="7">
    <source>
        <dbReference type="ARBA" id="ARBA00023136"/>
    </source>
</evidence>
<feature type="transmembrane region" description="Helical" evidence="8">
    <location>
        <begin position="297"/>
        <end position="318"/>
    </location>
</feature>
<dbReference type="OrthoDB" id="2034231at2"/>
<evidence type="ECO:0000256" key="5">
    <source>
        <dbReference type="ARBA" id="ARBA00022692"/>
    </source>
</evidence>
<feature type="transmembrane region" description="Helical" evidence="8">
    <location>
        <begin position="115"/>
        <end position="133"/>
    </location>
</feature>
<feature type="transmembrane region" description="Helical" evidence="8">
    <location>
        <begin position="139"/>
        <end position="157"/>
    </location>
</feature>
<dbReference type="EMBL" id="FYEW01000003">
    <property type="protein sequence ID" value="SNC77164.1"/>
    <property type="molecule type" value="Genomic_DNA"/>
</dbReference>
<comment type="subcellular location">
    <subcellularLocation>
        <location evidence="1">Cell membrane</location>
        <topology evidence="1">Multi-pass membrane protein</topology>
    </subcellularLocation>
</comment>
<keyword evidence="10" id="KW-1185">Reference proteome</keyword>
<dbReference type="InterPro" id="IPR050297">
    <property type="entry name" value="LipidA_mod_glycosyltrf_83"/>
</dbReference>
<evidence type="ECO:0000256" key="3">
    <source>
        <dbReference type="ARBA" id="ARBA00022676"/>
    </source>
</evidence>
<feature type="transmembrane region" description="Helical" evidence="8">
    <location>
        <begin position="339"/>
        <end position="362"/>
    </location>
</feature>
<name>A0A212UGH8_9BACT</name>
<feature type="transmembrane region" description="Helical" evidence="8">
    <location>
        <begin position="368"/>
        <end position="389"/>
    </location>
</feature>
<evidence type="ECO:0000256" key="1">
    <source>
        <dbReference type="ARBA" id="ARBA00004651"/>
    </source>
</evidence>
<dbReference type="GO" id="GO:0005886">
    <property type="term" value="C:plasma membrane"/>
    <property type="evidence" value="ECO:0007669"/>
    <property type="project" value="UniProtKB-SubCell"/>
</dbReference>